<organism evidence="1 2">
    <name type="scientific">Araneus ventricosus</name>
    <name type="common">Orbweaver spider</name>
    <name type="synonym">Epeira ventricosa</name>
    <dbReference type="NCBI Taxonomy" id="182803"/>
    <lineage>
        <taxon>Eukaryota</taxon>
        <taxon>Metazoa</taxon>
        <taxon>Ecdysozoa</taxon>
        <taxon>Arthropoda</taxon>
        <taxon>Chelicerata</taxon>
        <taxon>Arachnida</taxon>
        <taxon>Araneae</taxon>
        <taxon>Araneomorphae</taxon>
        <taxon>Entelegynae</taxon>
        <taxon>Araneoidea</taxon>
        <taxon>Araneidae</taxon>
        <taxon>Araneus</taxon>
    </lineage>
</organism>
<proteinExistence type="predicted"/>
<name>A0A4Y2X0T3_ARAVE</name>
<reference evidence="1 2" key="1">
    <citation type="journal article" date="2019" name="Sci. Rep.">
        <title>Orb-weaving spider Araneus ventricosus genome elucidates the spidroin gene catalogue.</title>
        <authorList>
            <person name="Kono N."/>
            <person name="Nakamura H."/>
            <person name="Ohtoshi R."/>
            <person name="Moran D.A.P."/>
            <person name="Shinohara A."/>
            <person name="Yoshida Y."/>
            <person name="Fujiwara M."/>
            <person name="Mori M."/>
            <person name="Tomita M."/>
            <person name="Arakawa K."/>
        </authorList>
    </citation>
    <scope>NUCLEOTIDE SEQUENCE [LARGE SCALE GENOMIC DNA]</scope>
</reference>
<gene>
    <name evidence="1" type="ORF">AVEN_108685_1</name>
</gene>
<accession>A0A4Y2X0T3</accession>
<dbReference type="EMBL" id="BGPR01068674">
    <property type="protein sequence ID" value="GBO42534.1"/>
    <property type="molecule type" value="Genomic_DNA"/>
</dbReference>
<feature type="non-terminal residue" evidence="1">
    <location>
        <position position="1"/>
    </location>
</feature>
<dbReference type="Proteomes" id="UP000499080">
    <property type="component" value="Unassembled WGS sequence"/>
</dbReference>
<sequence>LPGWAISNRRSGQFWEGPPLSPRPSGTATLQERREFWSTPVWPKHLGAPERSAEFWEPHNPQDISGGALLERHGILKEPPDLGPENLWFEMILRIFLLWCLRIISAQEYSGGRSQRIKHEPTYFIAASRNVRPGQTYAVTVTVFRSALHVRASIQREGVELAAAWHDCKPNVPETLLLKVSTSRFCVYYCYLLSSATIQIDSASYSGTMRNFENFQF</sequence>
<evidence type="ECO:0000313" key="2">
    <source>
        <dbReference type="Proteomes" id="UP000499080"/>
    </source>
</evidence>
<dbReference type="AlphaFoldDB" id="A0A4Y2X0T3"/>
<protein>
    <submittedName>
        <fullName evidence="1">Uncharacterized protein</fullName>
    </submittedName>
</protein>
<dbReference type="OrthoDB" id="6359008at2759"/>
<comment type="caution">
    <text evidence="1">The sequence shown here is derived from an EMBL/GenBank/DDBJ whole genome shotgun (WGS) entry which is preliminary data.</text>
</comment>
<keyword evidence="2" id="KW-1185">Reference proteome</keyword>
<evidence type="ECO:0000313" key="1">
    <source>
        <dbReference type="EMBL" id="GBO42534.1"/>
    </source>
</evidence>